<organism evidence="6 7">
    <name type="scientific">Porites evermanni</name>
    <dbReference type="NCBI Taxonomy" id="104178"/>
    <lineage>
        <taxon>Eukaryota</taxon>
        <taxon>Metazoa</taxon>
        <taxon>Cnidaria</taxon>
        <taxon>Anthozoa</taxon>
        <taxon>Hexacorallia</taxon>
        <taxon>Scleractinia</taxon>
        <taxon>Fungiina</taxon>
        <taxon>Poritidae</taxon>
        <taxon>Porites</taxon>
    </lineage>
</organism>
<dbReference type="Pfam" id="PF00024">
    <property type="entry name" value="PAN_1"/>
    <property type="match status" value="1"/>
</dbReference>
<dbReference type="InterPro" id="IPR003609">
    <property type="entry name" value="Pan_app"/>
</dbReference>
<evidence type="ECO:0000259" key="5">
    <source>
        <dbReference type="PROSITE" id="PS51406"/>
    </source>
</evidence>
<gene>
    <name evidence="6" type="ORF">PEVE_00006605</name>
</gene>
<protein>
    <submittedName>
        <fullName evidence="6">Uncharacterized protein</fullName>
    </submittedName>
</protein>
<accession>A0ABN8QQL7</accession>
<feature type="domain" description="Fibrinogen C-terminal" evidence="5">
    <location>
        <begin position="142"/>
        <end position="360"/>
    </location>
</feature>
<dbReference type="SMART" id="SM00186">
    <property type="entry name" value="FBG"/>
    <property type="match status" value="1"/>
</dbReference>
<dbReference type="Gene3D" id="3.90.215.10">
    <property type="entry name" value="Gamma Fibrinogen, chain A, domain 1"/>
    <property type="match status" value="1"/>
</dbReference>
<dbReference type="InterPro" id="IPR020837">
    <property type="entry name" value="Fibrinogen_CS"/>
</dbReference>
<dbReference type="NCBIfam" id="NF040941">
    <property type="entry name" value="GGGWT_bact"/>
    <property type="match status" value="1"/>
</dbReference>
<feature type="disulfide bond" evidence="2">
    <location>
        <begin position="117"/>
        <end position="134"/>
    </location>
</feature>
<dbReference type="EMBL" id="CALNXI010001429">
    <property type="protein sequence ID" value="CAH3168744.1"/>
    <property type="molecule type" value="Genomic_DNA"/>
</dbReference>
<dbReference type="PROSITE" id="PS50026">
    <property type="entry name" value="EGF_3"/>
    <property type="match status" value="1"/>
</dbReference>
<dbReference type="Gene3D" id="2.10.25.10">
    <property type="entry name" value="Laminin"/>
    <property type="match status" value="1"/>
</dbReference>
<keyword evidence="2" id="KW-0245">EGF-like domain</keyword>
<reference evidence="6 7" key="1">
    <citation type="submission" date="2022-05" db="EMBL/GenBank/DDBJ databases">
        <authorList>
            <consortium name="Genoscope - CEA"/>
            <person name="William W."/>
        </authorList>
    </citation>
    <scope>NUCLEOTIDE SEQUENCE [LARGE SCALE GENOMIC DNA]</scope>
</reference>
<proteinExistence type="predicted"/>
<dbReference type="PROSITE" id="PS01186">
    <property type="entry name" value="EGF_2"/>
    <property type="match status" value="1"/>
</dbReference>
<dbReference type="CDD" id="cd00087">
    <property type="entry name" value="FReD"/>
    <property type="match status" value="1"/>
</dbReference>
<dbReference type="Pfam" id="PF00147">
    <property type="entry name" value="Fibrinogen_C"/>
    <property type="match status" value="1"/>
</dbReference>
<dbReference type="Proteomes" id="UP001159427">
    <property type="component" value="Unassembled WGS sequence"/>
</dbReference>
<sequence>MHCWLLFFAGATVYGMSRISEPQIKAVNFAHPIHGRKLTGSVIREILVNSEESCSFECVEEEKCISYNLKSSPNETDGFKCQISTSDRFVSVTNFTKHEKFKYVGMQSACEMDSSICDENEVCIPNYQDNSVRCVCKVGYTGTPCKPIKYCAQLLNDGVTSSAVYTINPDGGTPIPVFCDMATDGGGWTVFQKRFNGSVDFYLNWTSYKNGFGDLNGEYWLGNDNLHRLTAGEDVILRVDLEDFDGNITYAEYTIFKIANETDKYRILIGAYNGTAGDSLKYHNNMKFSTRDEDNDPSGGTDCAGMHKGGWWYQNCHTSNLNGLYLKGRHPEIPGGVVWLYFRGYRYSLKRTEMKVKPIILN</sequence>
<feature type="chain" id="PRO_5047396341" evidence="3">
    <location>
        <begin position="18"/>
        <end position="362"/>
    </location>
</feature>
<dbReference type="InterPro" id="IPR014716">
    <property type="entry name" value="Fibrinogen_a/b/g_C_1"/>
</dbReference>
<evidence type="ECO:0000259" key="4">
    <source>
        <dbReference type="PROSITE" id="PS50026"/>
    </source>
</evidence>
<keyword evidence="1 2" id="KW-1015">Disulfide bond</keyword>
<feature type="domain" description="EGF-like" evidence="4">
    <location>
        <begin position="106"/>
        <end position="146"/>
    </location>
</feature>
<evidence type="ECO:0000256" key="3">
    <source>
        <dbReference type="SAM" id="SignalP"/>
    </source>
</evidence>
<keyword evidence="3" id="KW-0732">Signal</keyword>
<evidence type="ECO:0000313" key="7">
    <source>
        <dbReference type="Proteomes" id="UP001159427"/>
    </source>
</evidence>
<keyword evidence="7" id="KW-1185">Reference proteome</keyword>
<name>A0ABN8QQL7_9CNID</name>
<evidence type="ECO:0000256" key="2">
    <source>
        <dbReference type="PROSITE-ProRule" id="PRU00076"/>
    </source>
</evidence>
<evidence type="ECO:0000313" key="6">
    <source>
        <dbReference type="EMBL" id="CAH3168744.1"/>
    </source>
</evidence>
<comment type="caution">
    <text evidence="2">Lacks conserved residue(s) required for the propagation of feature annotation.</text>
</comment>
<dbReference type="InterPro" id="IPR000742">
    <property type="entry name" value="EGF"/>
</dbReference>
<dbReference type="InterPro" id="IPR050373">
    <property type="entry name" value="Fibrinogen_C-term_domain"/>
</dbReference>
<feature type="disulfide bond" evidence="2">
    <location>
        <begin position="136"/>
        <end position="145"/>
    </location>
</feature>
<dbReference type="PROSITE" id="PS51406">
    <property type="entry name" value="FIBRINOGEN_C_2"/>
    <property type="match status" value="1"/>
</dbReference>
<dbReference type="PANTHER" id="PTHR19143">
    <property type="entry name" value="FIBRINOGEN/TENASCIN/ANGIOPOEITIN"/>
    <property type="match status" value="1"/>
</dbReference>
<feature type="signal peptide" evidence="3">
    <location>
        <begin position="1"/>
        <end position="17"/>
    </location>
</feature>
<dbReference type="PROSITE" id="PS00514">
    <property type="entry name" value="FIBRINOGEN_C_1"/>
    <property type="match status" value="1"/>
</dbReference>
<evidence type="ECO:0000256" key="1">
    <source>
        <dbReference type="ARBA" id="ARBA00023157"/>
    </source>
</evidence>
<dbReference type="SUPFAM" id="SSF56496">
    <property type="entry name" value="Fibrinogen C-terminal domain-like"/>
    <property type="match status" value="1"/>
</dbReference>
<dbReference type="InterPro" id="IPR036056">
    <property type="entry name" value="Fibrinogen-like_C"/>
</dbReference>
<dbReference type="PROSITE" id="PS00022">
    <property type="entry name" value="EGF_1"/>
    <property type="match status" value="1"/>
</dbReference>
<dbReference type="InterPro" id="IPR002181">
    <property type="entry name" value="Fibrinogen_a/b/g_C_dom"/>
</dbReference>
<comment type="caution">
    <text evidence="6">The sequence shown here is derived from an EMBL/GenBank/DDBJ whole genome shotgun (WGS) entry which is preliminary data.</text>
</comment>